<dbReference type="OrthoDB" id="1922977at2759"/>
<feature type="compositionally biased region" description="Low complexity" evidence="1">
    <location>
        <begin position="410"/>
        <end position="423"/>
    </location>
</feature>
<feature type="region of interest" description="Disordered" evidence="1">
    <location>
        <begin position="138"/>
        <end position="322"/>
    </location>
</feature>
<evidence type="ECO:0000256" key="1">
    <source>
        <dbReference type="SAM" id="MobiDB-lite"/>
    </source>
</evidence>
<feature type="compositionally biased region" description="Polar residues" evidence="1">
    <location>
        <begin position="272"/>
        <end position="292"/>
    </location>
</feature>
<dbReference type="GO" id="GO:0000178">
    <property type="term" value="C:exosome (RNase complex)"/>
    <property type="evidence" value="ECO:0007669"/>
    <property type="project" value="TreeGrafter"/>
</dbReference>
<feature type="region of interest" description="Disordered" evidence="1">
    <location>
        <begin position="820"/>
        <end position="1052"/>
    </location>
</feature>
<feature type="compositionally biased region" description="Polar residues" evidence="1">
    <location>
        <begin position="642"/>
        <end position="663"/>
    </location>
</feature>
<feature type="region of interest" description="Disordered" evidence="1">
    <location>
        <begin position="1076"/>
        <end position="1102"/>
    </location>
</feature>
<feature type="domain" description="Putative zinc-finger" evidence="2">
    <location>
        <begin position="1143"/>
        <end position="1164"/>
    </location>
</feature>
<dbReference type="PANTHER" id="PTHR21563:SF3">
    <property type="entry name" value="ZINC FINGER C3H1 DOMAIN-CONTAINING PROTEIN"/>
    <property type="match status" value="1"/>
</dbReference>
<feature type="compositionally biased region" description="Low complexity" evidence="1">
    <location>
        <begin position="878"/>
        <end position="894"/>
    </location>
</feature>
<feature type="region of interest" description="Disordered" evidence="1">
    <location>
        <begin position="534"/>
        <end position="722"/>
    </location>
</feature>
<comment type="caution">
    <text evidence="3">The sequence shown here is derived from an EMBL/GenBank/DDBJ whole genome shotgun (WGS) entry which is preliminary data.</text>
</comment>
<feature type="region of interest" description="Disordered" evidence="1">
    <location>
        <begin position="356"/>
        <end position="521"/>
    </location>
</feature>
<feature type="compositionally biased region" description="Polar residues" evidence="1">
    <location>
        <begin position="183"/>
        <end position="194"/>
    </location>
</feature>
<name>A0A9N9KL90_9HELO</name>
<feature type="compositionally biased region" description="Acidic residues" evidence="1">
    <location>
        <begin position="590"/>
        <end position="610"/>
    </location>
</feature>
<dbReference type="EMBL" id="CAJVRL010000001">
    <property type="protein sequence ID" value="CAG8949016.1"/>
    <property type="molecule type" value="Genomic_DNA"/>
</dbReference>
<evidence type="ECO:0000313" key="4">
    <source>
        <dbReference type="Proteomes" id="UP000696280"/>
    </source>
</evidence>
<accession>A0A9N9KL90</accession>
<feature type="compositionally biased region" description="Low complexity" evidence="1">
    <location>
        <begin position="465"/>
        <end position="488"/>
    </location>
</feature>
<sequence>MAEYPYGGNYGAQENVNSNPNPSYLPPTWPAQYMQAQPGDGGRIGQAQGNITSNFDGSMAGYNSYPPPPPPAFNLATVAPPIFQGWNQDSMPLPPYNPNNNQQYMGYADSNAQNAHHNSQYYASHPTSAYQSNHQVMPSVSQPYDEGEVSENEFRNSSHQMNNHGTNQNQFDRNRNGYGHHPQNPSYNAAQGAQRTDRAANGYSGPHRDSPQSRVQSTDAYSPYGSPKIAGQQANGNNTSRSNTNKHAQGRGNEGSRDKPGGKKNTAAPKVSETQPNANAAGTPTSADTAKQQPSLPLPPPSSAQVPSATVSKPLADSRKKAESAVLNLLPYGIRYQHYVDEGIKSDLVGRIFDDLRQPRGPTKAGVAESTSTSNGAPMASQQASNGVAAPKPNQTDGKDVNGAGLPKLSTSQPPSAPATAAMTEKERTLQSKMEALRKSREERAQKAAAKAKSPTDTISPTLPAPIQSQPQPQPSVLAPPVVASVSKPEPPPVSLPARPNFAVPSQSPQQPVNPTPKAPVIPGLFLSSSISSPAPTVANSSKMTTTGQIPSNHRKRPVASDFEQPIPPMSTFKRPFGHSRNEQLLVIDVSEDELDSDEEDVEMDLESQADQDSPSQPLRKLSENRLGTGMSLPGLVDSSRKSFSSLPNSATNTPPVSQNGTKFTIGRPEVLQRKESEIEQLKKKIAEAEARKKARQTPTGGQTPREANNQNGDTKGASGIANLASKVEASMKMQQLIGVVEDKVNSDQQRLVETHVAEAASVAELKKKEEESKRLRLQKIASDLPLVDAQVQQSQSKLEQLRAEMTRLELEVQKNLEAKRQMADEMERLGRETEHQLQAQREKLQDLTEEEVAVNTAPSQPSNTGNSSVNLEATTNEDQPQEAAQEAAQSSDEMMTDAPEEPNVSTSSRTSNDPQESPEKVETETTDVDSSSAQQASDPKQQVSADQALEAALQEAVRAEADSHAQAYSDTEMENSFAPDPDQLAPESSSNQAEKETRSPDYTPALEGTTTGDLDGDSDIYEPPEATPPVDTPSPVESPPFSPAPPQVIRPADVDEPMQVSDASEDQDVQDLALRDTPPRAVVPPSLSNVEDKPDQTQTFTPYESPLKYFRAFRFHPNYKQEVAGGLRSLTFSNKIDPLKEFCRFELAGGVCNDHTCEFQHFREIGLPDDAVLTTLGSPDQFSAEQREKFCVGLRGVLTDLRARKIKDFEVIASEIIAHRAQFLGDSSKILNLEDTTI</sequence>
<dbReference type="InterPro" id="IPR019607">
    <property type="entry name" value="Putative_zinc-finger_domain"/>
</dbReference>
<reference evidence="3" key="1">
    <citation type="submission" date="2021-07" db="EMBL/GenBank/DDBJ databases">
        <authorList>
            <person name="Durling M."/>
        </authorList>
    </citation>
    <scope>NUCLEOTIDE SEQUENCE</scope>
</reference>
<dbReference type="InterPro" id="IPR039278">
    <property type="entry name" value="Red1"/>
</dbReference>
<feature type="compositionally biased region" description="Low complexity" evidence="1">
    <location>
        <begin position="303"/>
        <end position="312"/>
    </location>
</feature>
<dbReference type="GO" id="GO:0005634">
    <property type="term" value="C:nucleus"/>
    <property type="evidence" value="ECO:0007669"/>
    <property type="project" value="TreeGrafter"/>
</dbReference>
<proteinExistence type="predicted"/>
<protein>
    <recommendedName>
        <fullName evidence="2">Putative zinc-finger domain-containing protein</fullName>
    </recommendedName>
</protein>
<dbReference type="AlphaFoldDB" id="A0A9N9KL90"/>
<feature type="compositionally biased region" description="Low complexity" evidence="1">
    <location>
        <begin position="930"/>
        <end position="939"/>
    </location>
</feature>
<gene>
    <name evidence="3" type="ORF">HYFRA_00002144</name>
</gene>
<feature type="compositionally biased region" description="Basic and acidic residues" evidence="1">
    <location>
        <begin position="820"/>
        <end position="847"/>
    </location>
</feature>
<feature type="compositionally biased region" description="Low complexity" evidence="1">
    <location>
        <begin position="946"/>
        <end position="957"/>
    </location>
</feature>
<feature type="compositionally biased region" description="Basic and acidic residues" evidence="1">
    <location>
        <begin position="671"/>
        <end position="692"/>
    </location>
</feature>
<feature type="compositionally biased region" description="Polar residues" evidence="1">
    <location>
        <begin position="369"/>
        <end position="386"/>
    </location>
</feature>
<keyword evidence="4" id="KW-1185">Reference proteome</keyword>
<evidence type="ECO:0000313" key="3">
    <source>
        <dbReference type="EMBL" id="CAG8949016.1"/>
    </source>
</evidence>
<feature type="compositionally biased region" description="Polar residues" evidence="1">
    <location>
        <begin position="904"/>
        <end position="916"/>
    </location>
</feature>
<feature type="compositionally biased region" description="Polar residues" evidence="1">
    <location>
        <begin position="155"/>
        <end position="171"/>
    </location>
</feature>
<feature type="compositionally biased region" description="Polar residues" evidence="1">
    <location>
        <begin position="857"/>
        <end position="877"/>
    </location>
</feature>
<dbReference type="Pfam" id="PF10650">
    <property type="entry name" value="zf-C3H1"/>
    <property type="match status" value="1"/>
</dbReference>
<feature type="region of interest" description="Disordered" evidence="1">
    <location>
        <begin position="1"/>
        <end position="39"/>
    </location>
</feature>
<feature type="compositionally biased region" description="Polar residues" evidence="1">
    <location>
        <begin position="12"/>
        <end position="22"/>
    </location>
</feature>
<organism evidence="3 4">
    <name type="scientific">Hymenoscyphus fraxineus</name>
    <dbReference type="NCBI Taxonomy" id="746836"/>
    <lineage>
        <taxon>Eukaryota</taxon>
        <taxon>Fungi</taxon>
        <taxon>Dikarya</taxon>
        <taxon>Ascomycota</taxon>
        <taxon>Pezizomycotina</taxon>
        <taxon>Leotiomycetes</taxon>
        <taxon>Helotiales</taxon>
        <taxon>Helotiaceae</taxon>
        <taxon>Hymenoscyphus</taxon>
    </lineage>
</organism>
<feature type="compositionally biased region" description="Polar residues" evidence="1">
    <location>
        <begin position="697"/>
        <end position="714"/>
    </location>
</feature>
<feature type="compositionally biased region" description="Pro residues" evidence="1">
    <location>
        <begin position="1026"/>
        <end position="1049"/>
    </location>
</feature>
<dbReference type="Proteomes" id="UP000696280">
    <property type="component" value="Unassembled WGS sequence"/>
</dbReference>
<feature type="compositionally biased region" description="Basic and acidic residues" evidence="1">
    <location>
        <begin position="424"/>
        <end position="446"/>
    </location>
</feature>
<evidence type="ECO:0000259" key="2">
    <source>
        <dbReference type="Pfam" id="PF10650"/>
    </source>
</evidence>
<feature type="compositionally biased region" description="Polar residues" evidence="1">
    <location>
        <begin position="534"/>
        <end position="552"/>
    </location>
</feature>
<dbReference type="PANTHER" id="PTHR21563">
    <property type="entry name" value="ZINC FINGER C3H1 DOMAIN-CONTAINING PROTEIN"/>
    <property type="match status" value="1"/>
</dbReference>
<feature type="compositionally biased region" description="Polar residues" evidence="1">
    <location>
        <begin position="232"/>
        <end position="247"/>
    </location>
</feature>